<keyword evidence="4 6" id="KW-1133">Transmembrane helix</keyword>
<comment type="subcellular location">
    <subcellularLocation>
        <location evidence="1">Cell membrane</location>
        <topology evidence="1">Multi-pass membrane protein</topology>
    </subcellularLocation>
</comment>
<keyword evidence="5 6" id="KW-0472">Membrane</keyword>
<keyword evidence="8" id="KW-1185">Reference proteome</keyword>
<dbReference type="GO" id="GO:0043190">
    <property type="term" value="C:ATP-binding cassette (ABC) transporter complex"/>
    <property type="evidence" value="ECO:0007669"/>
    <property type="project" value="TreeGrafter"/>
</dbReference>
<dbReference type="RefSeq" id="WP_147099842.1">
    <property type="nucleotide sequence ID" value="NZ_VOOS01000003.1"/>
</dbReference>
<dbReference type="OrthoDB" id="9807977at2"/>
<dbReference type="EMBL" id="VOOS01000003">
    <property type="protein sequence ID" value="TXB65099.1"/>
    <property type="molecule type" value="Genomic_DNA"/>
</dbReference>
<feature type="transmembrane region" description="Helical" evidence="6">
    <location>
        <begin position="53"/>
        <end position="79"/>
    </location>
</feature>
<dbReference type="PANTHER" id="PTHR33529:SF8">
    <property type="entry name" value="PERMEASE, YJGP_YJGQ FAMILY"/>
    <property type="match status" value="1"/>
</dbReference>
<reference evidence="7 8" key="1">
    <citation type="submission" date="2019-08" db="EMBL/GenBank/DDBJ databases">
        <title>Genome of Vicingus serpentipes NCIMB 15042.</title>
        <authorList>
            <person name="Bowman J.P."/>
        </authorList>
    </citation>
    <scope>NUCLEOTIDE SEQUENCE [LARGE SCALE GENOMIC DNA]</scope>
    <source>
        <strain evidence="7 8">NCIMB 15042</strain>
    </source>
</reference>
<accession>A0A5C6RSR3</accession>
<keyword evidence="2" id="KW-1003">Cell membrane</keyword>
<gene>
    <name evidence="7" type="ORF">FRY74_06645</name>
</gene>
<dbReference type="AlphaFoldDB" id="A0A5C6RSR3"/>
<evidence type="ECO:0000256" key="2">
    <source>
        <dbReference type="ARBA" id="ARBA00022475"/>
    </source>
</evidence>
<comment type="caution">
    <text evidence="7">The sequence shown here is derived from an EMBL/GenBank/DDBJ whole genome shotgun (WGS) entry which is preliminary data.</text>
</comment>
<evidence type="ECO:0000313" key="8">
    <source>
        <dbReference type="Proteomes" id="UP000321721"/>
    </source>
</evidence>
<feature type="transmembrane region" description="Helical" evidence="6">
    <location>
        <begin position="277"/>
        <end position="295"/>
    </location>
</feature>
<evidence type="ECO:0000256" key="6">
    <source>
        <dbReference type="SAM" id="Phobius"/>
    </source>
</evidence>
<feature type="transmembrane region" description="Helical" evidence="6">
    <location>
        <begin position="100"/>
        <end position="118"/>
    </location>
</feature>
<dbReference type="Pfam" id="PF03739">
    <property type="entry name" value="LptF_LptG"/>
    <property type="match status" value="1"/>
</dbReference>
<dbReference type="InterPro" id="IPR005495">
    <property type="entry name" value="LptG/LptF_permease"/>
</dbReference>
<evidence type="ECO:0000313" key="7">
    <source>
        <dbReference type="EMBL" id="TXB65099.1"/>
    </source>
</evidence>
<sequence>MKKIDLYIIKKFLGTFFFSLILIIPVIVVFDLSEKMRDFIERKAPVKAIIVDYYFNFVPYLVNQFSPLFIFIAVIFFTSKMASNSEIVAILSGGVSFKRLLRPFLLSAGVLAILSFYLNNFLIPDANKERLAFEEVYYRNKFRNNAHNIHLQIDSSTYIYMTNYNVDLNLGINFSIESFKDGELSYKLLSDNVRWDSVSNQWQISNYVERHINGLNETINKGYTKDTILNFKPEEFRRRDNFIETKDFFALNKLIEEEKFKGSRFAVDCEIEKQKRMAYPFATFVLTVIGVSLSSRKVRGGIGLHIGIGLLISFSYILFMQVSATFAKNAGMPAMIAVWIPNVLYSVLALYLLKKAPK</sequence>
<feature type="transmembrane region" description="Helical" evidence="6">
    <location>
        <begin position="334"/>
        <end position="353"/>
    </location>
</feature>
<dbReference type="GO" id="GO:0015920">
    <property type="term" value="P:lipopolysaccharide transport"/>
    <property type="evidence" value="ECO:0007669"/>
    <property type="project" value="TreeGrafter"/>
</dbReference>
<feature type="transmembrane region" description="Helical" evidence="6">
    <location>
        <begin position="12"/>
        <end position="33"/>
    </location>
</feature>
<evidence type="ECO:0000256" key="1">
    <source>
        <dbReference type="ARBA" id="ARBA00004651"/>
    </source>
</evidence>
<keyword evidence="3 6" id="KW-0812">Transmembrane</keyword>
<name>A0A5C6RSR3_9FLAO</name>
<feature type="transmembrane region" description="Helical" evidence="6">
    <location>
        <begin position="302"/>
        <end position="322"/>
    </location>
</feature>
<organism evidence="7 8">
    <name type="scientific">Vicingus serpentipes</name>
    <dbReference type="NCBI Taxonomy" id="1926625"/>
    <lineage>
        <taxon>Bacteria</taxon>
        <taxon>Pseudomonadati</taxon>
        <taxon>Bacteroidota</taxon>
        <taxon>Flavobacteriia</taxon>
        <taxon>Flavobacteriales</taxon>
        <taxon>Vicingaceae</taxon>
        <taxon>Vicingus</taxon>
    </lineage>
</organism>
<dbReference type="Proteomes" id="UP000321721">
    <property type="component" value="Unassembled WGS sequence"/>
</dbReference>
<protein>
    <submittedName>
        <fullName evidence="7">YjgP/YjgQ family permease</fullName>
    </submittedName>
</protein>
<proteinExistence type="predicted"/>
<evidence type="ECO:0000256" key="4">
    <source>
        <dbReference type="ARBA" id="ARBA00022989"/>
    </source>
</evidence>
<dbReference type="PANTHER" id="PTHR33529">
    <property type="entry name" value="SLR0882 PROTEIN-RELATED"/>
    <property type="match status" value="1"/>
</dbReference>
<evidence type="ECO:0000256" key="3">
    <source>
        <dbReference type="ARBA" id="ARBA00022692"/>
    </source>
</evidence>
<evidence type="ECO:0000256" key="5">
    <source>
        <dbReference type="ARBA" id="ARBA00023136"/>
    </source>
</evidence>